<keyword evidence="4" id="KW-1185">Reference proteome</keyword>
<dbReference type="OrthoDB" id="6691119at2"/>
<dbReference type="AlphaFoldDB" id="A0A5D0CQC0"/>
<organism evidence="3 4">
    <name type="scientific">Paenibacillus faecis</name>
    <dbReference type="NCBI Taxonomy" id="862114"/>
    <lineage>
        <taxon>Bacteria</taxon>
        <taxon>Bacillati</taxon>
        <taxon>Bacillota</taxon>
        <taxon>Bacilli</taxon>
        <taxon>Bacillales</taxon>
        <taxon>Paenibacillaceae</taxon>
        <taxon>Paenibacillus</taxon>
    </lineage>
</organism>
<keyword evidence="1" id="KW-0472">Membrane</keyword>
<evidence type="ECO:0000256" key="1">
    <source>
        <dbReference type="SAM" id="Phobius"/>
    </source>
</evidence>
<accession>A0A5D0CQC0</accession>
<feature type="domain" description="Zinc-ribbon" evidence="2">
    <location>
        <begin position="2"/>
        <end position="24"/>
    </location>
</feature>
<comment type="caution">
    <text evidence="3">The sequence shown here is derived from an EMBL/GenBank/DDBJ whole genome shotgun (WGS) entry which is preliminary data.</text>
</comment>
<feature type="transmembrane region" description="Helical" evidence="1">
    <location>
        <begin position="189"/>
        <end position="212"/>
    </location>
</feature>
<gene>
    <name evidence="3" type="ORF">FRY98_20280</name>
</gene>
<sequence length="247" mass="28740">MYCSNCGKGLYEDDKFCVNCGAPVKTRELERESDGLAPFLNSAAPNPHPEQARRNTAEPFEEDYSLFIGKRAEEYLLLWKEDRHWNWPAFLFGGYWLLYRGMYLYFLLYLICLSLLVNVIRYLTFPAYYLSNGVVWTVIAAHFVLQVVFAAFANQIYFHHAQRKIRSLNVRFDRYPDLRKEKIESAGETSLYIPIALAVLPILIGIVSFLLYTAHIYKEINQEIRIMEQETSLRRSLETTDGAIRPA</sequence>
<dbReference type="Pfam" id="PF10947">
    <property type="entry name" value="DUF2628"/>
    <property type="match status" value="1"/>
</dbReference>
<feature type="transmembrane region" description="Helical" evidence="1">
    <location>
        <begin position="103"/>
        <end position="123"/>
    </location>
</feature>
<keyword evidence="1" id="KW-0812">Transmembrane</keyword>
<feature type="transmembrane region" description="Helical" evidence="1">
    <location>
        <begin position="135"/>
        <end position="158"/>
    </location>
</feature>
<evidence type="ECO:0000313" key="4">
    <source>
        <dbReference type="Proteomes" id="UP000325218"/>
    </source>
</evidence>
<proteinExistence type="predicted"/>
<keyword evidence="1" id="KW-1133">Transmembrane helix</keyword>
<dbReference type="InterPro" id="IPR026870">
    <property type="entry name" value="Zinc_ribbon_dom"/>
</dbReference>
<dbReference type="Proteomes" id="UP000325218">
    <property type="component" value="Unassembled WGS sequence"/>
</dbReference>
<dbReference type="EMBL" id="VSDO01000004">
    <property type="protein sequence ID" value="TYA11484.1"/>
    <property type="molecule type" value="Genomic_DNA"/>
</dbReference>
<dbReference type="InterPro" id="IPR024399">
    <property type="entry name" value="DUF2628"/>
</dbReference>
<reference evidence="3 4" key="1">
    <citation type="submission" date="2019-08" db="EMBL/GenBank/DDBJ databases">
        <title>Genome sequencing of Paenibacillus faecis DSM 23593(T).</title>
        <authorList>
            <person name="Kook J.-K."/>
            <person name="Park S.-N."/>
            <person name="Lim Y.K."/>
        </authorList>
    </citation>
    <scope>NUCLEOTIDE SEQUENCE [LARGE SCALE GENOMIC DNA]</scope>
    <source>
        <strain evidence="3 4">DSM 23593</strain>
    </source>
</reference>
<evidence type="ECO:0000313" key="3">
    <source>
        <dbReference type="EMBL" id="TYA11484.1"/>
    </source>
</evidence>
<protein>
    <submittedName>
        <fullName evidence="3">DUF2628 domain-containing protein</fullName>
    </submittedName>
</protein>
<name>A0A5D0CQC0_9BACL</name>
<evidence type="ECO:0000259" key="2">
    <source>
        <dbReference type="Pfam" id="PF13240"/>
    </source>
</evidence>
<dbReference type="Pfam" id="PF13240">
    <property type="entry name" value="Zn_Ribbon_1"/>
    <property type="match status" value="1"/>
</dbReference>